<dbReference type="InterPro" id="IPR000515">
    <property type="entry name" value="MetI-like"/>
</dbReference>
<keyword evidence="6 8" id="KW-1133">Transmembrane helix</keyword>
<keyword evidence="7 8" id="KW-0472">Membrane</keyword>
<evidence type="ECO:0000256" key="4">
    <source>
        <dbReference type="ARBA" id="ARBA00022475"/>
    </source>
</evidence>
<dbReference type="Gene3D" id="1.10.3720.10">
    <property type="entry name" value="MetI-like"/>
    <property type="match status" value="2"/>
</dbReference>
<feature type="transmembrane region" description="Helical" evidence="8">
    <location>
        <begin position="397"/>
        <end position="415"/>
    </location>
</feature>
<feature type="transmembrane region" description="Helical" evidence="8">
    <location>
        <begin position="56"/>
        <end position="79"/>
    </location>
</feature>
<feature type="transmembrane region" description="Helical" evidence="8">
    <location>
        <begin position="335"/>
        <end position="357"/>
    </location>
</feature>
<accession>A0A8W7PYA8</accession>
<reference evidence="10" key="1">
    <citation type="submission" date="2022-08" db="UniProtKB">
        <authorList>
            <consortium name="EnsemblMetazoa"/>
        </authorList>
    </citation>
    <scope>IDENTIFICATION</scope>
</reference>
<evidence type="ECO:0000256" key="5">
    <source>
        <dbReference type="ARBA" id="ARBA00022692"/>
    </source>
</evidence>
<feature type="transmembrane region" description="Helical" evidence="8">
    <location>
        <begin position="282"/>
        <end position="301"/>
    </location>
</feature>
<evidence type="ECO:0000256" key="8">
    <source>
        <dbReference type="SAM" id="Phobius"/>
    </source>
</evidence>
<comment type="subcellular location">
    <subcellularLocation>
        <location evidence="1">Cell membrane</location>
        <topology evidence="1">Multi-pass membrane protein</topology>
    </subcellularLocation>
</comment>
<evidence type="ECO:0000313" key="10">
    <source>
        <dbReference type="EnsemblMetazoa" id="ACOM040058-PA.1"/>
    </source>
</evidence>
<keyword evidence="4" id="KW-1003">Cell membrane</keyword>
<dbReference type="Proteomes" id="UP000075882">
    <property type="component" value="Unassembled WGS sequence"/>
</dbReference>
<dbReference type="PANTHER" id="PTHR42929:SF1">
    <property type="entry name" value="INNER MEMBRANE ABC TRANSPORTER PERMEASE PROTEIN YDCU-RELATED"/>
    <property type="match status" value="1"/>
</dbReference>
<dbReference type="InterPro" id="IPR035906">
    <property type="entry name" value="MetI-like_sf"/>
</dbReference>
<dbReference type="CDD" id="cd06261">
    <property type="entry name" value="TM_PBP2"/>
    <property type="match status" value="1"/>
</dbReference>
<comment type="similarity">
    <text evidence="2">Belongs to the binding-protein-dependent transport system permease family. CysTW subfamily.</text>
</comment>
<evidence type="ECO:0000259" key="9">
    <source>
        <dbReference type="PROSITE" id="PS50928"/>
    </source>
</evidence>
<feature type="transmembrane region" description="Helical" evidence="8">
    <location>
        <begin position="369"/>
        <end position="391"/>
    </location>
</feature>
<sequence>LADGQPCRVRHTNDSGASRLARVAMRYGLPLSREPSTVCRRLAMALDPYRRTRRRLLLAPTTLTLLLFMVLPMLLMGWMSLLAPDTYGGVRWKEWSLDAYVQFLYERDLDDSLTLNSDYLQIFGRSFLLAGFATVVTLLIGFPTALYIALKEEKTRQRLILLISIPFWTNLLVRTYAWMLLLRNGGLIDSSLSALGLSQGALDVLYTPTAVAIGFVYSFLPFMVLPIYTSLEKMDWRLVEAAFDLGANPLAGPQTDASSVRRENDMQASNTLWRFRGVTPTAILAFVYLYLPIVVLVVLSFNANRIATLWTGFSFDWYLKVMDNDNILRATKNSLIIACGATVLATSFATMAALAMAGRRFRGQAFINAMLGLPLLVPEIVTAVASLLFFLALGLDLGLMTVLIAHTVFCIPLCLPAHPRPAGRAG</sequence>
<dbReference type="AlphaFoldDB" id="A0A8W7PYA8"/>
<evidence type="ECO:0000256" key="6">
    <source>
        <dbReference type="ARBA" id="ARBA00022989"/>
    </source>
</evidence>
<dbReference type="EnsemblMetazoa" id="ACOM040058-RA">
    <property type="protein sequence ID" value="ACOM040058-PA.1"/>
    <property type="gene ID" value="ACOM040058"/>
</dbReference>
<evidence type="ECO:0000256" key="2">
    <source>
        <dbReference type="ARBA" id="ARBA00007069"/>
    </source>
</evidence>
<evidence type="ECO:0000256" key="1">
    <source>
        <dbReference type="ARBA" id="ARBA00004651"/>
    </source>
</evidence>
<feature type="transmembrane region" description="Helical" evidence="8">
    <location>
        <begin position="127"/>
        <end position="150"/>
    </location>
</feature>
<organism evidence="10">
    <name type="scientific">Anopheles coluzzii</name>
    <name type="common">African malaria mosquito</name>
    <dbReference type="NCBI Taxonomy" id="1518534"/>
    <lineage>
        <taxon>Eukaryota</taxon>
        <taxon>Metazoa</taxon>
        <taxon>Ecdysozoa</taxon>
        <taxon>Arthropoda</taxon>
        <taxon>Hexapoda</taxon>
        <taxon>Insecta</taxon>
        <taxon>Pterygota</taxon>
        <taxon>Neoptera</taxon>
        <taxon>Endopterygota</taxon>
        <taxon>Diptera</taxon>
        <taxon>Nematocera</taxon>
        <taxon>Culicoidea</taxon>
        <taxon>Culicidae</taxon>
        <taxon>Anophelinae</taxon>
        <taxon>Anopheles</taxon>
    </lineage>
</organism>
<keyword evidence="5 8" id="KW-0812">Transmembrane</keyword>
<dbReference type="GO" id="GO:0055085">
    <property type="term" value="P:transmembrane transport"/>
    <property type="evidence" value="ECO:0007669"/>
    <property type="project" value="InterPro"/>
</dbReference>
<name>A0A8W7PYA8_ANOCL</name>
<dbReference type="SUPFAM" id="SSF161098">
    <property type="entry name" value="MetI-like"/>
    <property type="match status" value="2"/>
</dbReference>
<feature type="domain" description="ABC transmembrane type-1" evidence="9">
    <location>
        <begin position="331"/>
        <end position="426"/>
    </location>
</feature>
<dbReference type="PROSITE" id="PS50928">
    <property type="entry name" value="ABC_TM1"/>
    <property type="match status" value="1"/>
</dbReference>
<feature type="transmembrane region" description="Helical" evidence="8">
    <location>
        <begin position="205"/>
        <end position="228"/>
    </location>
</feature>
<dbReference type="PANTHER" id="PTHR42929">
    <property type="entry name" value="INNER MEMBRANE ABC TRANSPORTER PERMEASE PROTEIN YDCU-RELATED-RELATED"/>
    <property type="match status" value="1"/>
</dbReference>
<feature type="transmembrane region" description="Helical" evidence="8">
    <location>
        <begin position="159"/>
        <end position="181"/>
    </location>
</feature>
<dbReference type="GO" id="GO:0005886">
    <property type="term" value="C:plasma membrane"/>
    <property type="evidence" value="ECO:0007669"/>
    <property type="project" value="UniProtKB-SubCell"/>
</dbReference>
<keyword evidence="3" id="KW-0813">Transport</keyword>
<evidence type="ECO:0000256" key="7">
    <source>
        <dbReference type="ARBA" id="ARBA00023136"/>
    </source>
</evidence>
<proteinExistence type="inferred from homology"/>
<protein>
    <recommendedName>
        <fullName evidence="9">ABC transmembrane type-1 domain-containing protein</fullName>
    </recommendedName>
</protein>
<evidence type="ECO:0000256" key="3">
    <source>
        <dbReference type="ARBA" id="ARBA00022448"/>
    </source>
</evidence>